<dbReference type="InterPro" id="IPR050490">
    <property type="entry name" value="Bact_solute-bd_prot1"/>
</dbReference>
<dbReference type="PROSITE" id="PS51257">
    <property type="entry name" value="PROKAR_LIPOPROTEIN"/>
    <property type="match status" value="1"/>
</dbReference>
<evidence type="ECO:0000313" key="3">
    <source>
        <dbReference type="Proteomes" id="UP000282311"/>
    </source>
</evidence>
<dbReference type="PANTHER" id="PTHR43649:SF12">
    <property type="entry name" value="DIACETYLCHITOBIOSE BINDING PROTEIN DASA"/>
    <property type="match status" value="1"/>
</dbReference>
<keyword evidence="3" id="KW-1185">Reference proteome</keyword>
<evidence type="ECO:0000313" key="2">
    <source>
        <dbReference type="EMBL" id="RKN63005.1"/>
    </source>
</evidence>
<comment type="caution">
    <text evidence="2">The sequence shown here is derived from an EMBL/GenBank/DDBJ whole genome shotgun (WGS) entry which is preliminary data.</text>
</comment>
<dbReference type="Proteomes" id="UP000282311">
    <property type="component" value="Unassembled WGS sequence"/>
</dbReference>
<sequence length="443" mass="50154">MLKKKLWTMFIVMTMIATTACSSRGSGEEESQEKPVKADGKTVITLTIQQPDGFYQTVEKKFEEKYPDIDLQIISYKKNAGEEWAAGDIEKHQKTTNAALLSGKGADIIEVGGLPLKEYINKKLVLNMKDLWEKDNILNKNDLQKNVLEATKKANGGLYAMPYGFYLTAFVGDGDILANASVKMDDKSWDWKEFGEQSRTMKQQAGKNRFALAGTPPERILYETVFDRFSQFVDSGAKTSNFDSPEFVETMQQIKKLYDEKVMTANQAEEGKQLFHNAHFYSMADLIEIPHQLFLNPKLLQKPHAKGQNGVAITPSFEFAISAKSLVKEEAWKFVTFLLSEDVQSLQDGFSLQKSVNEKKLNDIKEQMKNGTFKLTNGKAIKVPNEEFAQIQQIIDAADHYENYDPKIVPMIEEEAKPFFNGQKSAEKAAKLIQNRVTTYLNE</sequence>
<dbReference type="Gene3D" id="3.40.190.10">
    <property type="entry name" value="Periplasmic binding protein-like II"/>
    <property type="match status" value="1"/>
</dbReference>
<dbReference type="PANTHER" id="PTHR43649">
    <property type="entry name" value="ARABINOSE-BINDING PROTEIN-RELATED"/>
    <property type="match status" value="1"/>
</dbReference>
<keyword evidence="1" id="KW-0732">Signal</keyword>
<dbReference type="InterPro" id="IPR006059">
    <property type="entry name" value="SBP"/>
</dbReference>
<gene>
    <name evidence="2" type="ORF">D7M11_34590</name>
</gene>
<accession>A0A3B0AQF9</accession>
<dbReference type="SUPFAM" id="SSF53850">
    <property type="entry name" value="Periplasmic binding protein-like II"/>
    <property type="match status" value="1"/>
</dbReference>
<organism evidence="2 3">
    <name type="scientific">Paenibacillus ginsengarvi</name>
    <dbReference type="NCBI Taxonomy" id="400777"/>
    <lineage>
        <taxon>Bacteria</taxon>
        <taxon>Bacillati</taxon>
        <taxon>Bacillota</taxon>
        <taxon>Bacilli</taxon>
        <taxon>Bacillales</taxon>
        <taxon>Paenibacillaceae</taxon>
        <taxon>Paenibacillus</taxon>
    </lineage>
</organism>
<dbReference type="RefSeq" id="WP_120751832.1">
    <property type="nucleotide sequence ID" value="NZ_RBAH01000046.1"/>
</dbReference>
<dbReference type="EMBL" id="RBAH01000046">
    <property type="protein sequence ID" value="RKN63005.1"/>
    <property type="molecule type" value="Genomic_DNA"/>
</dbReference>
<feature type="signal peptide" evidence="1">
    <location>
        <begin position="1"/>
        <end position="20"/>
    </location>
</feature>
<name>A0A3B0AQF9_9BACL</name>
<evidence type="ECO:0000256" key="1">
    <source>
        <dbReference type="SAM" id="SignalP"/>
    </source>
</evidence>
<dbReference type="AlphaFoldDB" id="A0A3B0AQF9"/>
<reference evidence="2 3" key="1">
    <citation type="journal article" date="2007" name="Int. J. Syst. Evol. Microbiol.">
        <title>Paenibacillus ginsengarvi sp. nov., isolated from soil from ginseng cultivation.</title>
        <authorList>
            <person name="Yoon M.H."/>
            <person name="Ten L.N."/>
            <person name="Im W.T."/>
        </authorList>
    </citation>
    <scope>NUCLEOTIDE SEQUENCE [LARGE SCALE GENOMIC DNA]</scope>
    <source>
        <strain evidence="2 3">KCTC 13059</strain>
    </source>
</reference>
<dbReference type="Pfam" id="PF01547">
    <property type="entry name" value="SBP_bac_1"/>
    <property type="match status" value="1"/>
</dbReference>
<feature type="chain" id="PRO_5038333399" evidence="1">
    <location>
        <begin position="21"/>
        <end position="443"/>
    </location>
</feature>
<proteinExistence type="predicted"/>
<dbReference type="OrthoDB" id="1992988at2"/>
<protein>
    <submittedName>
        <fullName evidence="2">Extracellular solute-binding protein</fullName>
    </submittedName>
</protein>